<dbReference type="SMART" id="SM00345">
    <property type="entry name" value="HTH_GNTR"/>
    <property type="match status" value="1"/>
</dbReference>
<dbReference type="AlphaFoldDB" id="A0A7Y7B3A6"/>
<dbReference type="InterPro" id="IPR036390">
    <property type="entry name" value="WH_DNA-bd_sf"/>
</dbReference>
<sequence length="121" mass="12635">MASGALPAGSSLPSTRALAADCGVNFHTVNKAYDQLRREGLLQLTRKHGAVVSRDHNSGPPPPGFTDDWRSRAHTLLAEARAQGLTTEEITALCTGLLEDFAADAAGEPGRPGTGERQGTA</sequence>
<feature type="domain" description="HTH gntR-type" evidence="4">
    <location>
        <begin position="1"/>
        <end position="55"/>
    </location>
</feature>
<keyword evidence="2" id="KW-0238">DNA-binding</keyword>
<comment type="caution">
    <text evidence="5">The sequence shown here is derived from an EMBL/GenBank/DDBJ whole genome shotgun (WGS) entry which is preliminary data.</text>
</comment>
<organism evidence="5 6">
    <name type="scientific">Streptomyces morookaense</name>
    <name type="common">Streptoverticillium morookaense</name>
    <dbReference type="NCBI Taxonomy" id="1970"/>
    <lineage>
        <taxon>Bacteria</taxon>
        <taxon>Bacillati</taxon>
        <taxon>Actinomycetota</taxon>
        <taxon>Actinomycetes</taxon>
        <taxon>Kitasatosporales</taxon>
        <taxon>Streptomycetaceae</taxon>
        <taxon>Streptomyces</taxon>
    </lineage>
</organism>
<dbReference type="PANTHER" id="PTHR38445:SF12">
    <property type="entry name" value="GNTR-FAMILY TRANSCRIPTIONAL REGULATOR"/>
    <property type="match status" value="1"/>
</dbReference>
<dbReference type="CDD" id="cd07377">
    <property type="entry name" value="WHTH_GntR"/>
    <property type="match status" value="1"/>
</dbReference>
<dbReference type="EMBL" id="JABBXF010000021">
    <property type="protein sequence ID" value="NVK78202.1"/>
    <property type="molecule type" value="Genomic_DNA"/>
</dbReference>
<dbReference type="SUPFAM" id="SSF46785">
    <property type="entry name" value="Winged helix' DNA-binding domain"/>
    <property type="match status" value="1"/>
</dbReference>
<evidence type="ECO:0000313" key="5">
    <source>
        <dbReference type="EMBL" id="NVK78202.1"/>
    </source>
</evidence>
<dbReference type="GO" id="GO:0003700">
    <property type="term" value="F:DNA-binding transcription factor activity"/>
    <property type="evidence" value="ECO:0007669"/>
    <property type="project" value="InterPro"/>
</dbReference>
<dbReference type="InterPro" id="IPR036388">
    <property type="entry name" value="WH-like_DNA-bd_sf"/>
</dbReference>
<evidence type="ECO:0000313" key="6">
    <source>
        <dbReference type="Proteomes" id="UP000587462"/>
    </source>
</evidence>
<evidence type="ECO:0000256" key="1">
    <source>
        <dbReference type="ARBA" id="ARBA00023015"/>
    </source>
</evidence>
<evidence type="ECO:0000259" key="4">
    <source>
        <dbReference type="PROSITE" id="PS50949"/>
    </source>
</evidence>
<reference evidence="5 6" key="1">
    <citation type="submission" date="2020-04" db="EMBL/GenBank/DDBJ databases">
        <title>Draft Genome Sequence of Streptomyces morookaense DSM 40503, an 8-azaguanine-producing strain.</title>
        <authorList>
            <person name="Qi J."/>
            <person name="Gao J.-M."/>
        </authorList>
    </citation>
    <scope>NUCLEOTIDE SEQUENCE [LARGE SCALE GENOMIC DNA]</scope>
    <source>
        <strain evidence="5 6">DSM 40503</strain>
    </source>
</reference>
<keyword evidence="1" id="KW-0805">Transcription regulation</keyword>
<name>A0A7Y7B3A6_STRMO</name>
<dbReference type="Gene3D" id="1.10.10.10">
    <property type="entry name" value="Winged helix-like DNA-binding domain superfamily/Winged helix DNA-binding domain"/>
    <property type="match status" value="1"/>
</dbReference>
<gene>
    <name evidence="5" type="ORF">HG542_11060</name>
</gene>
<dbReference type="PANTHER" id="PTHR38445">
    <property type="entry name" value="HTH-TYPE TRANSCRIPTIONAL REPRESSOR YTRA"/>
    <property type="match status" value="1"/>
</dbReference>
<keyword evidence="3" id="KW-0804">Transcription</keyword>
<dbReference type="Pfam" id="PF00392">
    <property type="entry name" value="GntR"/>
    <property type="match status" value="1"/>
</dbReference>
<dbReference type="InterPro" id="IPR000524">
    <property type="entry name" value="Tscrpt_reg_HTH_GntR"/>
</dbReference>
<dbReference type="RefSeq" id="WP_171080291.1">
    <property type="nucleotide sequence ID" value="NZ_JABBXF010000021.1"/>
</dbReference>
<dbReference type="GO" id="GO:0003677">
    <property type="term" value="F:DNA binding"/>
    <property type="evidence" value="ECO:0007669"/>
    <property type="project" value="UniProtKB-KW"/>
</dbReference>
<dbReference type="PROSITE" id="PS50949">
    <property type="entry name" value="HTH_GNTR"/>
    <property type="match status" value="1"/>
</dbReference>
<protein>
    <submittedName>
        <fullName evidence="5">GntR family transcriptional regulator</fullName>
    </submittedName>
</protein>
<dbReference type="Proteomes" id="UP000587462">
    <property type="component" value="Unassembled WGS sequence"/>
</dbReference>
<evidence type="ECO:0000256" key="2">
    <source>
        <dbReference type="ARBA" id="ARBA00023125"/>
    </source>
</evidence>
<evidence type="ECO:0000256" key="3">
    <source>
        <dbReference type="ARBA" id="ARBA00023163"/>
    </source>
</evidence>
<accession>A0A7Y7B3A6</accession>
<keyword evidence="6" id="KW-1185">Reference proteome</keyword>
<proteinExistence type="predicted"/>